<dbReference type="WBParaSite" id="PSAMB.scaffold5342size11982.g26435.t1">
    <property type="protein sequence ID" value="PSAMB.scaffold5342size11982.g26435.t1"/>
    <property type="gene ID" value="PSAMB.scaffold5342size11982.g26435"/>
</dbReference>
<sequence>MPVDLYGTPLEARTTVVATTTPMAARTTMAPMGAQTTTTKYEAHTVRPVVEARTTTTTTIEDGRSLGEKAADAISSAAENVKEFFTPSVKDSDIAEAAREHEQLKRQEELDRARAAQADSQKDKLLNEAQRLEAEEWAHQKKAECDRQRREKQADKVAELQNKQAEQQAKKCQEQLRREVPTSVKITRVTEIH</sequence>
<evidence type="ECO:0000313" key="3">
    <source>
        <dbReference type="WBParaSite" id="PSAMB.scaffold5342size11982.g26435.t1"/>
    </source>
</evidence>
<name>A0A914WYW0_9BILA</name>
<feature type="compositionally biased region" description="Basic and acidic residues" evidence="1">
    <location>
        <begin position="137"/>
        <end position="158"/>
    </location>
</feature>
<evidence type="ECO:0000313" key="2">
    <source>
        <dbReference type="Proteomes" id="UP000887566"/>
    </source>
</evidence>
<keyword evidence="2" id="KW-1185">Reference proteome</keyword>
<dbReference type="Proteomes" id="UP000887566">
    <property type="component" value="Unplaced"/>
</dbReference>
<dbReference type="AlphaFoldDB" id="A0A914WYW0"/>
<feature type="region of interest" description="Disordered" evidence="1">
    <location>
        <begin position="137"/>
        <end position="176"/>
    </location>
</feature>
<evidence type="ECO:0000256" key="1">
    <source>
        <dbReference type="SAM" id="MobiDB-lite"/>
    </source>
</evidence>
<proteinExistence type="predicted"/>
<reference evidence="3" key="1">
    <citation type="submission" date="2022-11" db="UniProtKB">
        <authorList>
            <consortium name="WormBaseParasite"/>
        </authorList>
    </citation>
    <scope>IDENTIFICATION</scope>
</reference>
<protein>
    <submittedName>
        <fullName evidence="3">Uncharacterized protein</fullName>
    </submittedName>
</protein>
<organism evidence="2 3">
    <name type="scientific">Plectus sambesii</name>
    <dbReference type="NCBI Taxonomy" id="2011161"/>
    <lineage>
        <taxon>Eukaryota</taxon>
        <taxon>Metazoa</taxon>
        <taxon>Ecdysozoa</taxon>
        <taxon>Nematoda</taxon>
        <taxon>Chromadorea</taxon>
        <taxon>Plectida</taxon>
        <taxon>Plectina</taxon>
        <taxon>Plectoidea</taxon>
        <taxon>Plectidae</taxon>
        <taxon>Plectus</taxon>
    </lineage>
</organism>
<accession>A0A914WYW0</accession>